<dbReference type="InterPro" id="IPR008949">
    <property type="entry name" value="Isoprenoid_synthase_dom_sf"/>
</dbReference>
<dbReference type="SMR" id="A2EN50"/>
<organism evidence="6 7">
    <name type="scientific">Trichomonas vaginalis (strain ATCC PRA-98 / G3)</name>
    <dbReference type="NCBI Taxonomy" id="412133"/>
    <lineage>
        <taxon>Eukaryota</taxon>
        <taxon>Metamonada</taxon>
        <taxon>Parabasalia</taxon>
        <taxon>Trichomonadida</taxon>
        <taxon>Trichomonadidae</taxon>
        <taxon>Trichomonas</taxon>
    </lineage>
</organism>
<dbReference type="InterPro" id="IPR039702">
    <property type="entry name" value="FPS1-like"/>
</dbReference>
<dbReference type="eggNOG" id="KOG0711">
    <property type="taxonomic scope" value="Eukaryota"/>
</dbReference>
<keyword evidence="7" id="KW-1185">Reference proteome</keyword>
<dbReference type="GO" id="GO:0046872">
    <property type="term" value="F:metal ion binding"/>
    <property type="evidence" value="ECO:0007669"/>
    <property type="project" value="UniProtKB-KW"/>
</dbReference>
<keyword evidence="3" id="KW-0479">Metal-binding</keyword>
<evidence type="ECO:0000256" key="5">
    <source>
        <dbReference type="RuleBase" id="RU004466"/>
    </source>
</evidence>
<dbReference type="Proteomes" id="UP000001542">
    <property type="component" value="Unassembled WGS sequence"/>
</dbReference>
<dbReference type="SFLD" id="SFLDS00005">
    <property type="entry name" value="Isoprenoid_Synthase_Type_I"/>
    <property type="match status" value="1"/>
</dbReference>
<evidence type="ECO:0000256" key="2">
    <source>
        <dbReference type="ARBA" id="ARBA00022679"/>
    </source>
</evidence>
<dbReference type="GO" id="GO:0004161">
    <property type="term" value="F:dimethylallyltranstransferase activity"/>
    <property type="evidence" value="ECO:0000318"/>
    <property type="project" value="GO_Central"/>
</dbReference>
<dbReference type="SUPFAM" id="SSF48576">
    <property type="entry name" value="Terpenoid synthases"/>
    <property type="match status" value="1"/>
</dbReference>
<evidence type="ECO:0000256" key="4">
    <source>
        <dbReference type="ARBA" id="ARBA00022842"/>
    </source>
</evidence>
<comment type="similarity">
    <text evidence="5">Belongs to the FPP/GGPP synthase family.</text>
</comment>
<evidence type="ECO:0000256" key="1">
    <source>
        <dbReference type="ARBA" id="ARBA00001946"/>
    </source>
</evidence>
<dbReference type="AlphaFoldDB" id="A2EN50"/>
<dbReference type="VEuPathDB" id="TrichDB:TVAG_353270"/>
<dbReference type="VEuPathDB" id="TrichDB:TVAGG3_0546620"/>
<accession>A2EN50</accession>
<dbReference type="RefSeq" id="XP_001318110.1">
    <property type="nucleotide sequence ID" value="XM_001318075.1"/>
</dbReference>
<dbReference type="GO" id="GO:0045337">
    <property type="term" value="P:farnesyl diphosphate biosynthetic process"/>
    <property type="evidence" value="ECO:0000318"/>
    <property type="project" value="GO_Central"/>
</dbReference>
<dbReference type="GO" id="GO:0004337">
    <property type="term" value="F:(2E,6E)-farnesyl diphosphate synthase activity"/>
    <property type="evidence" value="ECO:0000318"/>
    <property type="project" value="GO_Central"/>
</dbReference>
<protein>
    <submittedName>
        <fullName evidence="6">Polyprenyl synthetase family protein</fullName>
    </submittedName>
</protein>
<evidence type="ECO:0000313" key="7">
    <source>
        <dbReference type="Proteomes" id="UP000001542"/>
    </source>
</evidence>
<reference evidence="6" key="2">
    <citation type="journal article" date="2007" name="Science">
        <title>Draft genome sequence of the sexually transmitted pathogen Trichomonas vaginalis.</title>
        <authorList>
            <person name="Carlton J.M."/>
            <person name="Hirt R.P."/>
            <person name="Silva J.C."/>
            <person name="Delcher A.L."/>
            <person name="Schatz M."/>
            <person name="Zhao Q."/>
            <person name="Wortman J.R."/>
            <person name="Bidwell S.L."/>
            <person name="Alsmark U.C.M."/>
            <person name="Besteiro S."/>
            <person name="Sicheritz-Ponten T."/>
            <person name="Noel C.J."/>
            <person name="Dacks J.B."/>
            <person name="Foster P.G."/>
            <person name="Simillion C."/>
            <person name="Van de Peer Y."/>
            <person name="Miranda-Saavedra D."/>
            <person name="Barton G.J."/>
            <person name="Westrop G.D."/>
            <person name="Mueller S."/>
            <person name="Dessi D."/>
            <person name="Fiori P.L."/>
            <person name="Ren Q."/>
            <person name="Paulsen I."/>
            <person name="Zhang H."/>
            <person name="Bastida-Corcuera F.D."/>
            <person name="Simoes-Barbosa A."/>
            <person name="Brown M.T."/>
            <person name="Hayes R.D."/>
            <person name="Mukherjee M."/>
            <person name="Okumura C.Y."/>
            <person name="Schneider R."/>
            <person name="Smith A.J."/>
            <person name="Vanacova S."/>
            <person name="Villalvazo M."/>
            <person name="Haas B.J."/>
            <person name="Pertea M."/>
            <person name="Feldblyum T.V."/>
            <person name="Utterback T.R."/>
            <person name="Shu C.L."/>
            <person name="Osoegawa K."/>
            <person name="de Jong P.J."/>
            <person name="Hrdy I."/>
            <person name="Horvathova L."/>
            <person name="Zubacova Z."/>
            <person name="Dolezal P."/>
            <person name="Malik S.B."/>
            <person name="Logsdon J.M. Jr."/>
            <person name="Henze K."/>
            <person name="Gupta A."/>
            <person name="Wang C.C."/>
            <person name="Dunne R.L."/>
            <person name="Upcroft J.A."/>
            <person name="Upcroft P."/>
            <person name="White O."/>
            <person name="Salzberg S.L."/>
            <person name="Tang P."/>
            <person name="Chiu C.-H."/>
            <person name="Lee Y.-S."/>
            <person name="Embley T.M."/>
            <person name="Coombs G.H."/>
            <person name="Mottram J.C."/>
            <person name="Tachezy J."/>
            <person name="Fraser-Liggett C.M."/>
            <person name="Johnson P.J."/>
        </authorList>
    </citation>
    <scope>NUCLEOTIDE SEQUENCE [LARGE SCALE GENOMIC DNA]</scope>
    <source>
        <strain evidence="6">G3</strain>
    </source>
</reference>
<evidence type="ECO:0000313" key="6">
    <source>
        <dbReference type="EMBL" id="EAY05887.1"/>
    </source>
</evidence>
<keyword evidence="4" id="KW-0460">Magnesium</keyword>
<sequence>MEESKAKFFEFKDKILEFIDEISLEWPDQKQQQHFHDLVDYTIAGGKCLRGLLSVFGFLELTGYSPDSKEAEAAYALGWVQEILQASFLVADDLMDKSPLRRDKPCWYCLQENKYTAVSDSYFLENVLYMIIDKYFADFPVEVVLEIKHLLHITTLRTALGQYIDMHKKEPTIDNWTLTVTNKTAYYTIWQPFLSGIVASQKIPAEVWQSKPFEDALIKAGVLFQCQDDWLDQYGQAAVTGKVGTDIQDGKVSWLFAKAMEVGNEEQRKLLLENVGHHEPEKVQIVRDIYKALNIQKLSEEAQLAQYKELETYFSKVDPRLPQKTIKWLLGFLELRKY</sequence>
<comment type="cofactor">
    <cofactor evidence="1">
        <name>Mg(2+)</name>
        <dbReference type="ChEBI" id="CHEBI:18420"/>
    </cofactor>
</comment>
<dbReference type="InParanoid" id="A2EN50"/>
<dbReference type="GO" id="GO:0005737">
    <property type="term" value="C:cytoplasm"/>
    <property type="evidence" value="ECO:0000318"/>
    <property type="project" value="GO_Central"/>
</dbReference>
<dbReference type="InterPro" id="IPR000092">
    <property type="entry name" value="Polyprenyl_synt"/>
</dbReference>
<reference evidence="6" key="1">
    <citation type="submission" date="2006-10" db="EMBL/GenBank/DDBJ databases">
        <authorList>
            <person name="Amadeo P."/>
            <person name="Zhao Q."/>
            <person name="Wortman J."/>
            <person name="Fraser-Liggett C."/>
            <person name="Carlton J."/>
        </authorList>
    </citation>
    <scope>NUCLEOTIDE SEQUENCE</scope>
    <source>
        <strain evidence="6">G3</strain>
    </source>
</reference>
<dbReference type="OMA" id="THESRQW"/>
<dbReference type="Gene3D" id="1.10.600.10">
    <property type="entry name" value="Farnesyl Diphosphate Synthase"/>
    <property type="match status" value="1"/>
</dbReference>
<dbReference type="FunCoup" id="A2EN50">
    <property type="interactions" value="640"/>
</dbReference>
<keyword evidence="2 5" id="KW-0808">Transferase</keyword>
<name>A2EN50_TRIV3</name>
<dbReference type="Pfam" id="PF00348">
    <property type="entry name" value="polyprenyl_synt"/>
    <property type="match status" value="1"/>
</dbReference>
<gene>
    <name evidence="6" type="ORF">TVAG_353270</name>
</gene>
<dbReference type="EMBL" id="DS113437">
    <property type="protein sequence ID" value="EAY05887.1"/>
    <property type="molecule type" value="Genomic_DNA"/>
</dbReference>
<dbReference type="STRING" id="5722.A2EN50"/>
<dbReference type="OrthoDB" id="10257492at2759"/>
<proteinExistence type="inferred from homology"/>
<dbReference type="PANTHER" id="PTHR11525">
    <property type="entry name" value="FARNESYL-PYROPHOSPHATE SYNTHETASE"/>
    <property type="match status" value="1"/>
</dbReference>
<dbReference type="PANTHER" id="PTHR11525:SF0">
    <property type="entry name" value="FARNESYL PYROPHOSPHATE SYNTHASE"/>
    <property type="match status" value="1"/>
</dbReference>
<evidence type="ECO:0000256" key="3">
    <source>
        <dbReference type="ARBA" id="ARBA00022723"/>
    </source>
</evidence>
<dbReference type="KEGG" id="tva:4763758"/>